<feature type="chain" id="PRO_5035809882" evidence="1">
    <location>
        <begin position="24"/>
        <end position="257"/>
    </location>
</feature>
<gene>
    <name evidence="2" type="ORF">OSTQU699_LOCUS2434</name>
</gene>
<dbReference type="EMBL" id="CAJHUC010000599">
    <property type="protein sequence ID" value="CAD7697074.1"/>
    <property type="molecule type" value="Genomic_DNA"/>
</dbReference>
<evidence type="ECO:0000313" key="3">
    <source>
        <dbReference type="Proteomes" id="UP000708148"/>
    </source>
</evidence>
<dbReference type="AlphaFoldDB" id="A0A8S1ISY7"/>
<evidence type="ECO:0000313" key="2">
    <source>
        <dbReference type="EMBL" id="CAD7697074.1"/>
    </source>
</evidence>
<sequence length="257" mass="26539">MAALSRLVPILLLLALAATETRASCDSADVCCSSCTDECPDPVDRIECTKQCTGVDCSDAQTEQCGSGNVCCDDCEAECPGFPTSCASNCVDFGGLGCPEPPPECSTPNEVRCEDCATRCTGYPATCEQFCKKEGIEDGAECLKRGEAQAARVAGSACFAAKAACAIPTLFTGNISTADDGIPISLKDCCLVVIGTCAGDVVKKHPCDTGGNYGTCKDAKGFLDEYTKQAEEQCKTSICSTPACKVELAGSPECSLG</sequence>
<dbReference type="Proteomes" id="UP000708148">
    <property type="component" value="Unassembled WGS sequence"/>
</dbReference>
<proteinExistence type="predicted"/>
<keyword evidence="1" id="KW-0732">Signal</keyword>
<feature type="signal peptide" evidence="1">
    <location>
        <begin position="1"/>
        <end position="23"/>
    </location>
</feature>
<keyword evidence="3" id="KW-1185">Reference proteome</keyword>
<protein>
    <submittedName>
        <fullName evidence="2">Uncharacterized protein</fullName>
    </submittedName>
</protein>
<organism evidence="2 3">
    <name type="scientific">Ostreobium quekettii</name>
    <dbReference type="NCBI Taxonomy" id="121088"/>
    <lineage>
        <taxon>Eukaryota</taxon>
        <taxon>Viridiplantae</taxon>
        <taxon>Chlorophyta</taxon>
        <taxon>core chlorophytes</taxon>
        <taxon>Ulvophyceae</taxon>
        <taxon>TCBD clade</taxon>
        <taxon>Bryopsidales</taxon>
        <taxon>Ostreobineae</taxon>
        <taxon>Ostreobiaceae</taxon>
        <taxon>Ostreobium</taxon>
    </lineage>
</organism>
<reference evidence="2" key="1">
    <citation type="submission" date="2020-12" db="EMBL/GenBank/DDBJ databases">
        <authorList>
            <person name="Iha C."/>
        </authorList>
    </citation>
    <scope>NUCLEOTIDE SEQUENCE</scope>
</reference>
<name>A0A8S1ISY7_9CHLO</name>
<comment type="caution">
    <text evidence="2">The sequence shown here is derived from an EMBL/GenBank/DDBJ whole genome shotgun (WGS) entry which is preliminary data.</text>
</comment>
<accession>A0A8S1ISY7</accession>
<evidence type="ECO:0000256" key="1">
    <source>
        <dbReference type="SAM" id="SignalP"/>
    </source>
</evidence>